<evidence type="ECO:0008006" key="6">
    <source>
        <dbReference type="Google" id="ProtNLM"/>
    </source>
</evidence>
<proteinExistence type="inferred from homology"/>
<dbReference type="AlphaFoldDB" id="A0A2A2KC53"/>
<dbReference type="InterPro" id="IPR003751">
    <property type="entry name" value="CsrA"/>
</dbReference>
<dbReference type="Pfam" id="PF02599">
    <property type="entry name" value="CsrA"/>
    <property type="match status" value="1"/>
</dbReference>
<keyword evidence="3" id="KW-0694">RNA-binding</keyword>
<sequence length="141" mass="15679">MKAQVGRLLEGSPINAADIAEYIHARVAAGEFLILPHEAGRQAWKLKCQAPQRLYDDMADMAAKAGEAVSDFPLSERQRSMLVIGREVGEVIVIDGGIRIQVMSVENGQVRFGICAPRDVEVHRIEVYKRIKALELQKQRA</sequence>
<dbReference type="Proteomes" id="UP000218231">
    <property type="component" value="Unassembled WGS sequence"/>
</dbReference>
<dbReference type="PANTHER" id="PTHR34984:SF1">
    <property type="entry name" value="CARBON STORAGE REGULATOR"/>
    <property type="match status" value="1"/>
</dbReference>
<evidence type="ECO:0000313" key="4">
    <source>
        <dbReference type="EMBL" id="PAV71452.1"/>
    </source>
</evidence>
<dbReference type="GO" id="GO:0045947">
    <property type="term" value="P:negative regulation of translational initiation"/>
    <property type="evidence" value="ECO:0007669"/>
    <property type="project" value="TreeGrafter"/>
</dbReference>
<protein>
    <recommendedName>
        <fullName evidence="6">Carbon storage regulator</fullName>
    </recommendedName>
</protein>
<keyword evidence="1" id="KW-0963">Cytoplasm</keyword>
<dbReference type="SUPFAM" id="SSF117130">
    <property type="entry name" value="CsrA-like"/>
    <property type="match status" value="1"/>
</dbReference>
<dbReference type="Gene3D" id="2.60.40.4380">
    <property type="entry name" value="Translational regulator CsrA"/>
    <property type="match status" value="1"/>
</dbReference>
<dbReference type="GO" id="GO:0006109">
    <property type="term" value="P:regulation of carbohydrate metabolic process"/>
    <property type="evidence" value="ECO:0007669"/>
    <property type="project" value="InterPro"/>
</dbReference>
<evidence type="ECO:0000313" key="5">
    <source>
        <dbReference type="Proteomes" id="UP000218231"/>
    </source>
</evidence>
<reference evidence="4 5" key="1">
    <citation type="journal article" date="2017" name="Curr. Biol.">
        <title>Genome architecture and evolution of a unichromosomal asexual nematode.</title>
        <authorList>
            <person name="Fradin H."/>
            <person name="Zegar C."/>
            <person name="Gutwein M."/>
            <person name="Lucas J."/>
            <person name="Kovtun M."/>
            <person name="Corcoran D."/>
            <person name="Baugh L.R."/>
            <person name="Kiontke K."/>
            <person name="Gunsalus K."/>
            <person name="Fitch D.H."/>
            <person name="Piano F."/>
        </authorList>
    </citation>
    <scope>NUCLEOTIDE SEQUENCE [LARGE SCALE GENOMIC DNA]</scope>
    <source>
        <strain evidence="4">PF1309</strain>
    </source>
</reference>
<dbReference type="GO" id="GO:0006402">
    <property type="term" value="P:mRNA catabolic process"/>
    <property type="evidence" value="ECO:0007669"/>
    <property type="project" value="InterPro"/>
</dbReference>
<dbReference type="OrthoDB" id="8300384at2759"/>
<name>A0A2A2KC53_9BILA</name>
<comment type="caution">
    <text evidence="4">The sequence shown here is derived from an EMBL/GenBank/DDBJ whole genome shotgun (WGS) entry which is preliminary data.</text>
</comment>
<dbReference type="HAMAP" id="MF_00167">
    <property type="entry name" value="CsrA"/>
    <property type="match status" value="1"/>
</dbReference>
<accession>A0A2A2KC53</accession>
<keyword evidence="2" id="KW-0810">Translation regulation</keyword>
<organism evidence="4 5">
    <name type="scientific">Diploscapter pachys</name>
    <dbReference type="NCBI Taxonomy" id="2018661"/>
    <lineage>
        <taxon>Eukaryota</taxon>
        <taxon>Metazoa</taxon>
        <taxon>Ecdysozoa</taxon>
        <taxon>Nematoda</taxon>
        <taxon>Chromadorea</taxon>
        <taxon>Rhabditida</taxon>
        <taxon>Rhabditina</taxon>
        <taxon>Rhabditomorpha</taxon>
        <taxon>Rhabditoidea</taxon>
        <taxon>Rhabditidae</taxon>
        <taxon>Diploscapter</taxon>
    </lineage>
</organism>
<evidence type="ECO:0000256" key="1">
    <source>
        <dbReference type="ARBA" id="ARBA00022490"/>
    </source>
</evidence>
<evidence type="ECO:0000256" key="2">
    <source>
        <dbReference type="ARBA" id="ARBA00022845"/>
    </source>
</evidence>
<dbReference type="EMBL" id="LIAE01009019">
    <property type="protein sequence ID" value="PAV71452.1"/>
    <property type="molecule type" value="Genomic_DNA"/>
</dbReference>
<dbReference type="GO" id="GO:0005829">
    <property type="term" value="C:cytosol"/>
    <property type="evidence" value="ECO:0007669"/>
    <property type="project" value="TreeGrafter"/>
</dbReference>
<gene>
    <name evidence="4" type="ORF">WR25_01305</name>
</gene>
<evidence type="ECO:0000256" key="3">
    <source>
        <dbReference type="ARBA" id="ARBA00022884"/>
    </source>
</evidence>
<keyword evidence="5" id="KW-1185">Reference proteome</keyword>
<dbReference type="PANTHER" id="PTHR34984">
    <property type="entry name" value="CARBON STORAGE REGULATOR"/>
    <property type="match status" value="1"/>
</dbReference>
<dbReference type="InterPro" id="IPR036107">
    <property type="entry name" value="CsrA_sf"/>
</dbReference>
<dbReference type="GO" id="GO:0048027">
    <property type="term" value="F:mRNA 5'-UTR binding"/>
    <property type="evidence" value="ECO:0007669"/>
    <property type="project" value="TreeGrafter"/>
</dbReference>